<organism evidence="1 2">
    <name type="scientific">Azospirillum cavernae</name>
    <dbReference type="NCBI Taxonomy" id="2320860"/>
    <lineage>
        <taxon>Bacteria</taxon>
        <taxon>Pseudomonadati</taxon>
        <taxon>Pseudomonadota</taxon>
        <taxon>Alphaproteobacteria</taxon>
        <taxon>Rhodospirillales</taxon>
        <taxon>Azospirillaceae</taxon>
        <taxon>Azospirillum</taxon>
    </lineage>
</organism>
<dbReference type="AlphaFoldDB" id="A0A418W3H0"/>
<dbReference type="EMBL" id="QYUL01000001">
    <property type="protein sequence ID" value="RJF84547.1"/>
    <property type="molecule type" value="Genomic_DNA"/>
</dbReference>
<proteinExistence type="predicted"/>
<comment type="caution">
    <text evidence="1">The sequence shown here is derived from an EMBL/GenBank/DDBJ whole genome shotgun (WGS) entry which is preliminary data.</text>
</comment>
<keyword evidence="2" id="KW-1185">Reference proteome</keyword>
<reference evidence="1 2" key="1">
    <citation type="submission" date="2018-09" db="EMBL/GenBank/DDBJ databases">
        <authorList>
            <person name="Zhu H."/>
        </authorList>
    </citation>
    <scope>NUCLEOTIDE SEQUENCE [LARGE SCALE GENOMIC DNA]</scope>
    <source>
        <strain evidence="1 2">K2W22B-5</strain>
    </source>
</reference>
<evidence type="ECO:0000313" key="2">
    <source>
        <dbReference type="Proteomes" id="UP000283458"/>
    </source>
</evidence>
<accession>A0A418W3H0</accession>
<evidence type="ECO:0000313" key="1">
    <source>
        <dbReference type="EMBL" id="RJF84547.1"/>
    </source>
</evidence>
<sequence>MSCDCWRDLPIGIIKWFHLSRWDNFDESEQVGVVKIGGVHESEKNLSDYLGGMVPFEAVLRQRETPVRTTGMNGTFAADHAAAEPYAYRPFRLAA</sequence>
<protein>
    <submittedName>
        <fullName evidence="1">Uncharacterized protein</fullName>
    </submittedName>
</protein>
<name>A0A418W3H0_9PROT</name>
<dbReference type="Proteomes" id="UP000283458">
    <property type="component" value="Unassembled WGS sequence"/>
</dbReference>
<gene>
    <name evidence="1" type="ORF">D3877_08475</name>
</gene>
<dbReference type="OrthoDB" id="3265694at2"/>